<dbReference type="InterPro" id="IPR043472">
    <property type="entry name" value="Macro_dom-like"/>
</dbReference>
<evidence type="ECO:0000313" key="2">
    <source>
        <dbReference type="EMBL" id="QQG33679.1"/>
    </source>
</evidence>
<dbReference type="GeneID" id="77948189"/>
<dbReference type="KEGG" id="vg:77948189"/>
<dbReference type="SUPFAM" id="SSF52949">
    <property type="entry name" value="Macro domain-like"/>
    <property type="match status" value="1"/>
</dbReference>
<dbReference type="Proteomes" id="UP000595896">
    <property type="component" value="Segment"/>
</dbReference>
<dbReference type="GO" id="GO:0140291">
    <property type="term" value="P:peptidyl-glutamate ADP-deribosylation"/>
    <property type="evidence" value="ECO:0007669"/>
    <property type="project" value="TreeGrafter"/>
</dbReference>
<sequence>MDVGVSMKLTYKKGCLISALKNREVEAIAHQANCFCVMKSGIAPLIADEWPEVRKVDNLTAKGDKDKMGHFTFAKVPEGKIFNIYGQYHWNRRDAGYGTSYEHLGMGLSGVADFMVNNKIQTLGLPRIGCGLAGGDWGIVEHLIKHHFAHTDIEVTVYELEK</sequence>
<keyword evidence="3" id="KW-1185">Reference proteome</keyword>
<organism evidence="2 3">
    <name type="scientific">Cronobacter phage A24</name>
    <dbReference type="NCBI Taxonomy" id="2795745"/>
    <lineage>
        <taxon>Viruses</taxon>
        <taxon>Duplodnaviria</taxon>
        <taxon>Heunggongvirae</taxon>
        <taxon>Uroviricota</taxon>
        <taxon>Caudoviricetes</taxon>
        <taxon>Grimontviridae</taxon>
        <taxon>Crifsvirus</taxon>
        <taxon>Crifsvirus A24</taxon>
    </lineage>
</organism>
<accession>A0A7T5QXQ6</accession>
<dbReference type="PANTHER" id="PTHR12521">
    <property type="entry name" value="PROTEIN C6ORF130"/>
    <property type="match status" value="1"/>
</dbReference>
<feature type="domain" description="Macro" evidence="1">
    <location>
        <begin position="1"/>
        <end position="162"/>
    </location>
</feature>
<dbReference type="InterPro" id="IPR002589">
    <property type="entry name" value="Macro_dom"/>
</dbReference>
<dbReference type="PROSITE" id="PS51154">
    <property type="entry name" value="MACRO"/>
    <property type="match status" value="1"/>
</dbReference>
<dbReference type="Gene3D" id="3.40.220.10">
    <property type="entry name" value="Leucine Aminopeptidase, subunit E, domain 1"/>
    <property type="match status" value="1"/>
</dbReference>
<dbReference type="InterPro" id="IPR050892">
    <property type="entry name" value="ADP-ribose_metab_enzymes"/>
</dbReference>
<proteinExistence type="predicted"/>
<dbReference type="PANTHER" id="PTHR12521:SF0">
    <property type="entry name" value="ADP-RIBOSE GLYCOHYDROLASE OARD1"/>
    <property type="match status" value="1"/>
</dbReference>
<dbReference type="RefSeq" id="YP_010671927.1">
    <property type="nucleotide sequence ID" value="NC_070973.1"/>
</dbReference>
<reference evidence="2 3" key="1">
    <citation type="submission" date="2020-12" db="EMBL/GenBank/DDBJ databases">
        <authorList>
            <person name="Luo D."/>
            <person name="Li C."/>
            <person name="Zeng H."/>
        </authorList>
    </citation>
    <scope>NUCLEOTIDE SEQUENCE [LARGE SCALE GENOMIC DNA]</scope>
</reference>
<evidence type="ECO:0000313" key="3">
    <source>
        <dbReference type="Proteomes" id="UP000595896"/>
    </source>
</evidence>
<dbReference type="EMBL" id="MW343794">
    <property type="protein sequence ID" value="QQG33679.1"/>
    <property type="molecule type" value="Genomic_DNA"/>
</dbReference>
<protein>
    <recommendedName>
        <fullName evidence="1">Macro domain-containing protein</fullName>
    </recommendedName>
</protein>
<evidence type="ECO:0000259" key="1">
    <source>
        <dbReference type="PROSITE" id="PS51154"/>
    </source>
</evidence>
<name>A0A7T5QXQ6_9CAUD</name>